<dbReference type="InterPro" id="IPR029044">
    <property type="entry name" value="Nucleotide-diphossugar_trans"/>
</dbReference>
<evidence type="ECO:0000256" key="1">
    <source>
        <dbReference type="SAM" id="MobiDB-lite"/>
    </source>
</evidence>
<dbReference type="OrthoDB" id="2014201at2759"/>
<feature type="region of interest" description="Disordered" evidence="1">
    <location>
        <begin position="1"/>
        <end position="21"/>
    </location>
</feature>
<dbReference type="InterPro" id="IPR002495">
    <property type="entry name" value="Glyco_trans_8"/>
</dbReference>
<name>B0DLS7_LACBS</name>
<dbReference type="KEGG" id="lbc:LACBIDRAFT_295056"/>
<dbReference type="Pfam" id="PF01501">
    <property type="entry name" value="Glyco_transf_8"/>
    <property type="match status" value="1"/>
</dbReference>
<proteinExistence type="predicted"/>
<dbReference type="InterPro" id="IPR050587">
    <property type="entry name" value="GNT1/Glycosyltrans_8"/>
</dbReference>
<dbReference type="SUPFAM" id="SSF53448">
    <property type="entry name" value="Nucleotide-diphospho-sugar transferases"/>
    <property type="match status" value="1"/>
</dbReference>
<protein>
    <submittedName>
        <fullName evidence="2">Glycosyltransferase family 8 protein</fullName>
    </submittedName>
</protein>
<dbReference type="STRING" id="486041.B0DLS7"/>
<evidence type="ECO:0000313" key="2">
    <source>
        <dbReference type="EMBL" id="EDR04446.1"/>
    </source>
</evidence>
<dbReference type="Proteomes" id="UP000001194">
    <property type="component" value="Unassembled WGS sequence"/>
</dbReference>
<dbReference type="PANTHER" id="PTHR11183">
    <property type="entry name" value="GLYCOGENIN SUBFAMILY MEMBER"/>
    <property type="match status" value="1"/>
</dbReference>
<dbReference type="GeneID" id="6080485"/>
<dbReference type="InParanoid" id="B0DLS7"/>
<dbReference type="GO" id="GO:0016757">
    <property type="term" value="F:glycosyltransferase activity"/>
    <property type="evidence" value="ECO:0007669"/>
    <property type="project" value="InterPro"/>
</dbReference>
<gene>
    <name evidence="2" type="ORF">LACBIDRAFT_295056</name>
</gene>
<reference evidence="2 3" key="1">
    <citation type="journal article" date="2008" name="Nature">
        <title>The genome of Laccaria bicolor provides insights into mycorrhizal symbiosis.</title>
        <authorList>
            <person name="Martin F."/>
            <person name="Aerts A."/>
            <person name="Ahren D."/>
            <person name="Brun A."/>
            <person name="Danchin E.G.J."/>
            <person name="Duchaussoy F."/>
            <person name="Gibon J."/>
            <person name="Kohler A."/>
            <person name="Lindquist E."/>
            <person name="Pereda V."/>
            <person name="Salamov A."/>
            <person name="Shapiro H.J."/>
            <person name="Wuyts J."/>
            <person name="Blaudez D."/>
            <person name="Buee M."/>
            <person name="Brokstein P."/>
            <person name="Canbaeck B."/>
            <person name="Cohen D."/>
            <person name="Courty P.E."/>
            <person name="Coutinho P.M."/>
            <person name="Delaruelle C."/>
            <person name="Detter J.C."/>
            <person name="Deveau A."/>
            <person name="DiFazio S."/>
            <person name="Duplessis S."/>
            <person name="Fraissinet-Tachet L."/>
            <person name="Lucic E."/>
            <person name="Frey-Klett P."/>
            <person name="Fourrey C."/>
            <person name="Feussner I."/>
            <person name="Gay G."/>
            <person name="Grimwood J."/>
            <person name="Hoegger P.J."/>
            <person name="Jain P."/>
            <person name="Kilaru S."/>
            <person name="Labbe J."/>
            <person name="Lin Y.C."/>
            <person name="Legue V."/>
            <person name="Le Tacon F."/>
            <person name="Marmeisse R."/>
            <person name="Melayah D."/>
            <person name="Montanini B."/>
            <person name="Muratet M."/>
            <person name="Nehls U."/>
            <person name="Niculita-Hirzel H."/>
            <person name="Oudot-Le Secq M.P."/>
            <person name="Peter M."/>
            <person name="Quesneville H."/>
            <person name="Rajashekar B."/>
            <person name="Reich M."/>
            <person name="Rouhier N."/>
            <person name="Schmutz J."/>
            <person name="Yin T."/>
            <person name="Chalot M."/>
            <person name="Henrissat B."/>
            <person name="Kuees U."/>
            <person name="Lucas S."/>
            <person name="Van de Peer Y."/>
            <person name="Podila G.K."/>
            <person name="Polle A."/>
            <person name="Pukkila P.J."/>
            <person name="Richardson P.M."/>
            <person name="Rouze P."/>
            <person name="Sanders I.R."/>
            <person name="Stajich J.E."/>
            <person name="Tunlid A."/>
            <person name="Tuskan G."/>
            <person name="Grigoriev I.V."/>
        </authorList>
    </citation>
    <scope>NUCLEOTIDE SEQUENCE [LARGE SCALE GENOMIC DNA]</scope>
    <source>
        <strain evidence="3">S238N-H82 / ATCC MYA-4686</strain>
    </source>
</reference>
<keyword evidence="2" id="KW-0808">Transferase</keyword>
<dbReference type="RefSeq" id="XP_001884965.1">
    <property type="nucleotide sequence ID" value="XM_001884930.1"/>
</dbReference>
<organism evidence="3">
    <name type="scientific">Laccaria bicolor (strain S238N-H82 / ATCC MYA-4686)</name>
    <name type="common">Bicoloured deceiver</name>
    <name type="synonym">Laccaria laccata var. bicolor</name>
    <dbReference type="NCBI Taxonomy" id="486041"/>
    <lineage>
        <taxon>Eukaryota</taxon>
        <taxon>Fungi</taxon>
        <taxon>Dikarya</taxon>
        <taxon>Basidiomycota</taxon>
        <taxon>Agaricomycotina</taxon>
        <taxon>Agaricomycetes</taxon>
        <taxon>Agaricomycetidae</taxon>
        <taxon>Agaricales</taxon>
        <taxon>Agaricineae</taxon>
        <taxon>Hydnangiaceae</taxon>
        <taxon>Laccaria</taxon>
    </lineage>
</organism>
<dbReference type="AlphaFoldDB" id="B0DLS7"/>
<dbReference type="HOGENOM" id="CLU_077164_0_0_1"/>
<evidence type="ECO:0000313" key="3">
    <source>
        <dbReference type="Proteomes" id="UP000001194"/>
    </source>
</evidence>
<keyword evidence="3" id="KW-1185">Reference proteome</keyword>
<sequence>MQVENEGPQLIDSNHVSPLPHPILPIRTTTDQRRAPKAVISTLSPPIGPQHTLYAPNTLTLTISQPRNTSPVLRHSYTPPPPPQNGSHAVVSTLYSDSFAIGVAVLGHSLRKANTSARLILPYLPTRVSAPALCIVRAAGWNPHPIALIPPPHNGKGIHHRFQDQYTKLTVWSFDSLGVEKLVYLDADTLVRRNFDELFELPWNFAAVPDVYVPGDSRGFALTFNAGVLVLETSTSVFEDMKAKIESATYPLEQAEQSFLNLYYAARTVRLPYIYNLNLAIKKRSRTLWESLKGEGKIVHYTIAKPFPVAVDGGILTREAEEEALKKAEQGNGGLYVEEIGWWRDAYELMLWEMGEEIERCRTLQDS</sequence>
<dbReference type="Gene3D" id="3.90.550.10">
    <property type="entry name" value="Spore Coat Polysaccharide Biosynthesis Protein SpsA, Chain A"/>
    <property type="match status" value="1"/>
</dbReference>
<dbReference type="EMBL" id="DS547118">
    <property type="protein sequence ID" value="EDR04446.1"/>
    <property type="molecule type" value="Genomic_DNA"/>
</dbReference>
<accession>B0DLS7</accession>